<organism evidence="2 3">
    <name type="scientific">Sporormia fimetaria CBS 119925</name>
    <dbReference type="NCBI Taxonomy" id="1340428"/>
    <lineage>
        <taxon>Eukaryota</taxon>
        <taxon>Fungi</taxon>
        <taxon>Dikarya</taxon>
        <taxon>Ascomycota</taxon>
        <taxon>Pezizomycotina</taxon>
        <taxon>Dothideomycetes</taxon>
        <taxon>Pleosporomycetidae</taxon>
        <taxon>Pleosporales</taxon>
        <taxon>Sporormiaceae</taxon>
        <taxon>Sporormia</taxon>
    </lineage>
</organism>
<dbReference type="Proteomes" id="UP000799440">
    <property type="component" value="Unassembled WGS sequence"/>
</dbReference>
<accession>A0A6A6UY37</accession>
<keyword evidence="3" id="KW-1185">Reference proteome</keyword>
<feature type="region of interest" description="Disordered" evidence="1">
    <location>
        <begin position="104"/>
        <end position="162"/>
    </location>
</feature>
<evidence type="ECO:0000313" key="2">
    <source>
        <dbReference type="EMBL" id="KAF2742426.1"/>
    </source>
</evidence>
<evidence type="ECO:0008006" key="4">
    <source>
        <dbReference type="Google" id="ProtNLM"/>
    </source>
</evidence>
<dbReference type="EMBL" id="MU006609">
    <property type="protein sequence ID" value="KAF2742426.1"/>
    <property type="molecule type" value="Genomic_DNA"/>
</dbReference>
<dbReference type="Pfam" id="PF12855">
    <property type="entry name" value="Ecl1"/>
    <property type="match status" value="1"/>
</dbReference>
<dbReference type="OrthoDB" id="2563506at2759"/>
<reference evidence="2" key="1">
    <citation type="journal article" date="2020" name="Stud. Mycol.">
        <title>101 Dothideomycetes genomes: a test case for predicting lifestyles and emergence of pathogens.</title>
        <authorList>
            <person name="Haridas S."/>
            <person name="Albert R."/>
            <person name="Binder M."/>
            <person name="Bloem J."/>
            <person name="Labutti K."/>
            <person name="Salamov A."/>
            <person name="Andreopoulos B."/>
            <person name="Baker S."/>
            <person name="Barry K."/>
            <person name="Bills G."/>
            <person name="Bluhm B."/>
            <person name="Cannon C."/>
            <person name="Castanera R."/>
            <person name="Culley D."/>
            <person name="Daum C."/>
            <person name="Ezra D."/>
            <person name="Gonzalez J."/>
            <person name="Henrissat B."/>
            <person name="Kuo A."/>
            <person name="Liang C."/>
            <person name="Lipzen A."/>
            <person name="Lutzoni F."/>
            <person name="Magnuson J."/>
            <person name="Mondo S."/>
            <person name="Nolan M."/>
            <person name="Ohm R."/>
            <person name="Pangilinan J."/>
            <person name="Park H.-J."/>
            <person name="Ramirez L."/>
            <person name="Alfaro M."/>
            <person name="Sun H."/>
            <person name="Tritt A."/>
            <person name="Yoshinaga Y."/>
            <person name="Zwiers L.-H."/>
            <person name="Turgeon B."/>
            <person name="Goodwin S."/>
            <person name="Spatafora J."/>
            <person name="Crous P."/>
            <person name="Grigoriev I."/>
        </authorList>
    </citation>
    <scope>NUCLEOTIDE SEQUENCE</scope>
    <source>
        <strain evidence="2">CBS 119925</strain>
    </source>
</reference>
<feature type="compositionally biased region" description="Polar residues" evidence="1">
    <location>
        <begin position="116"/>
        <end position="132"/>
    </location>
</feature>
<gene>
    <name evidence="2" type="ORF">M011DRAFT_481718</name>
</gene>
<dbReference type="InterPro" id="IPR024368">
    <property type="entry name" value="Ecl1/2/3"/>
</dbReference>
<evidence type="ECO:0000256" key="1">
    <source>
        <dbReference type="SAM" id="MobiDB-lite"/>
    </source>
</evidence>
<proteinExistence type="predicted"/>
<dbReference type="AlphaFoldDB" id="A0A6A6UY37"/>
<name>A0A6A6UY37_9PLEO</name>
<feature type="compositionally biased region" description="Low complexity" evidence="1">
    <location>
        <begin position="104"/>
        <end position="115"/>
    </location>
</feature>
<sequence>MSSHFDWSHDFCLACDRQLEDDGNYCSQACRLADIEKAGSFKRTASKRSTISSSASNLSSSASSTSSNQGFYLPPAVNFPPHKAFATSKGFDMEPARLYYYTDSNSSYSRTNTTSAHKTASSTRTSSHKQNLTPSSSGSSLSSTRSHKTSSRAQTASGISAEAERQLADYARAFDTTRWSRYAH</sequence>
<protein>
    <recommendedName>
        <fullName evidence="4">Life-span regulatory factor domain-containing protein</fullName>
    </recommendedName>
</protein>
<evidence type="ECO:0000313" key="3">
    <source>
        <dbReference type="Proteomes" id="UP000799440"/>
    </source>
</evidence>
<feature type="compositionally biased region" description="Low complexity" evidence="1">
    <location>
        <begin position="133"/>
        <end position="144"/>
    </location>
</feature>